<keyword evidence="5" id="KW-1185">Reference proteome</keyword>
<accession>A0A1M5DQK8</accession>
<gene>
    <name evidence="4" type="ORF">SAMN02745206_02494</name>
</gene>
<keyword evidence="1" id="KW-0732">Signal</keyword>
<dbReference type="GO" id="GO:0071281">
    <property type="term" value="P:cellular response to iron ion"/>
    <property type="evidence" value="ECO:0007669"/>
    <property type="project" value="TreeGrafter"/>
</dbReference>
<protein>
    <submittedName>
        <fullName evidence="4">Iron complex transport system substrate-binding protein</fullName>
    </submittedName>
</protein>
<evidence type="ECO:0000259" key="3">
    <source>
        <dbReference type="PROSITE" id="PS50983"/>
    </source>
</evidence>
<dbReference type="EMBL" id="FQVB01000024">
    <property type="protein sequence ID" value="SHF69250.1"/>
    <property type="molecule type" value="Genomic_DNA"/>
</dbReference>
<dbReference type="Gene3D" id="3.40.50.1980">
    <property type="entry name" value="Nitrogenase molybdenum iron protein domain"/>
    <property type="match status" value="2"/>
</dbReference>
<dbReference type="Pfam" id="PF01497">
    <property type="entry name" value="Peripla_BP_2"/>
    <property type="match status" value="1"/>
</dbReference>
<dbReference type="InterPro" id="IPR050902">
    <property type="entry name" value="ABC_Transporter_SBP"/>
</dbReference>
<dbReference type="NCBIfam" id="NF038402">
    <property type="entry name" value="TroA_like"/>
    <property type="match status" value="1"/>
</dbReference>
<name>A0A1M5DQK8_9BACT</name>
<evidence type="ECO:0000313" key="4">
    <source>
        <dbReference type="EMBL" id="SHF69250.1"/>
    </source>
</evidence>
<feature type="domain" description="Fe/B12 periplasmic-binding" evidence="3">
    <location>
        <begin position="11"/>
        <end position="263"/>
    </location>
</feature>
<dbReference type="AlphaFoldDB" id="A0A1M5DQK8"/>
<sequence>MPFGERETEMRILSLAPTQTEILGWLGAANEMIGRSEDCDYPPGVLQEVPSFGTWASPDLTAVLKAQPDLVCTFGKHQEEVASWLEEQGLEVFHSDPPTVADSLAAMESLARRIGREKTGEAAVRSLKNRLEKAREAAASTTTDRRRPRVLRIMHWEPLITVGPGSFQHDVISMAGGANIFEGDDVAPYVRVDPERVVSWNPDVVFFCEPFILKELQRSSAWSACNAVKQGHIHVFDCGLTCRSGPRIVDMVEVLAQVVQNWAGR</sequence>
<reference evidence="5" key="1">
    <citation type="submission" date="2016-11" db="EMBL/GenBank/DDBJ databases">
        <authorList>
            <person name="Varghese N."/>
            <person name="Submissions S."/>
        </authorList>
    </citation>
    <scope>NUCLEOTIDE SEQUENCE [LARGE SCALE GENOMIC DNA]</scope>
    <source>
        <strain evidence="5">DSM 9756</strain>
    </source>
</reference>
<dbReference type="SUPFAM" id="SSF53807">
    <property type="entry name" value="Helical backbone' metal receptor"/>
    <property type="match status" value="1"/>
</dbReference>
<dbReference type="PANTHER" id="PTHR30535">
    <property type="entry name" value="VITAMIN B12-BINDING PROTEIN"/>
    <property type="match status" value="1"/>
</dbReference>
<dbReference type="STRING" id="1121391.SAMN02745206_02494"/>
<dbReference type="PROSITE" id="PS50983">
    <property type="entry name" value="FE_B12_PBP"/>
    <property type="match status" value="1"/>
</dbReference>
<dbReference type="InterPro" id="IPR054828">
    <property type="entry name" value="Vit_B12_bind_prot"/>
</dbReference>
<dbReference type="PANTHER" id="PTHR30535:SF34">
    <property type="entry name" value="MOLYBDATE-BINDING PROTEIN MOLA"/>
    <property type="match status" value="1"/>
</dbReference>
<organism evidence="4 5">
    <name type="scientific">Desulfacinum infernum DSM 9756</name>
    <dbReference type="NCBI Taxonomy" id="1121391"/>
    <lineage>
        <taxon>Bacteria</taxon>
        <taxon>Pseudomonadati</taxon>
        <taxon>Thermodesulfobacteriota</taxon>
        <taxon>Syntrophobacteria</taxon>
        <taxon>Syntrophobacterales</taxon>
        <taxon>Syntrophobacteraceae</taxon>
        <taxon>Desulfacinum</taxon>
    </lineage>
</organism>
<proteinExistence type="predicted"/>
<feature type="coiled-coil region" evidence="2">
    <location>
        <begin position="117"/>
        <end position="144"/>
    </location>
</feature>
<evidence type="ECO:0000256" key="2">
    <source>
        <dbReference type="SAM" id="Coils"/>
    </source>
</evidence>
<evidence type="ECO:0000313" key="5">
    <source>
        <dbReference type="Proteomes" id="UP000184076"/>
    </source>
</evidence>
<evidence type="ECO:0000256" key="1">
    <source>
        <dbReference type="ARBA" id="ARBA00022729"/>
    </source>
</evidence>
<dbReference type="Proteomes" id="UP000184076">
    <property type="component" value="Unassembled WGS sequence"/>
</dbReference>
<keyword evidence="2" id="KW-0175">Coiled coil</keyword>
<dbReference type="InterPro" id="IPR002491">
    <property type="entry name" value="ABC_transptr_periplasmic_BD"/>
</dbReference>